<gene>
    <name evidence="9" type="primary">gsiC_10</name>
    <name evidence="9" type="ORF">RS83_02116</name>
</gene>
<comment type="caution">
    <text evidence="9">The sequence shown here is derived from an EMBL/GenBank/DDBJ whole genome shotgun (WGS) entry which is preliminary data.</text>
</comment>
<keyword evidence="5 7" id="KW-1133">Transmembrane helix</keyword>
<feature type="transmembrane region" description="Helical" evidence="7">
    <location>
        <begin position="12"/>
        <end position="32"/>
    </location>
</feature>
<dbReference type="Proteomes" id="UP000033640">
    <property type="component" value="Unassembled WGS sequence"/>
</dbReference>
<feature type="transmembrane region" description="Helical" evidence="7">
    <location>
        <begin position="235"/>
        <end position="257"/>
    </location>
</feature>
<keyword evidence="3" id="KW-1003">Cell membrane</keyword>
<comment type="similarity">
    <text evidence="7">Belongs to the binding-protein-dependent transport system permease family.</text>
</comment>
<feature type="transmembrane region" description="Helical" evidence="7">
    <location>
        <begin position="277"/>
        <end position="299"/>
    </location>
</feature>
<name>A0A0F0L661_9MICO</name>
<dbReference type="AlphaFoldDB" id="A0A0F0L661"/>
<keyword evidence="6 7" id="KW-0472">Membrane</keyword>
<dbReference type="Pfam" id="PF00528">
    <property type="entry name" value="BPD_transp_1"/>
    <property type="match status" value="1"/>
</dbReference>
<dbReference type="InterPro" id="IPR035906">
    <property type="entry name" value="MetI-like_sf"/>
</dbReference>
<evidence type="ECO:0000313" key="10">
    <source>
        <dbReference type="Proteomes" id="UP000033640"/>
    </source>
</evidence>
<dbReference type="GO" id="GO:0055085">
    <property type="term" value="P:transmembrane transport"/>
    <property type="evidence" value="ECO:0007669"/>
    <property type="project" value="InterPro"/>
</dbReference>
<comment type="subcellular location">
    <subcellularLocation>
        <location evidence="1 7">Cell membrane</location>
        <topology evidence="1 7">Multi-pass membrane protein</topology>
    </subcellularLocation>
</comment>
<evidence type="ECO:0000259" key="8">
    <source>
        <dbReference type="PROSITE" id="PS50928"/>
    </source>
</evidence>
<evidence type="ECO:0000256" key="2">
    <source>
        <dbReference type="ARBA" id="ARBA00022448"/>
    </source>
</evidence>
<dbReference type="SUPFAM" id="SSF161098">
    <property type="entry name" value="MetI-like"/>
    <property type="match status" value="1"/>
</dbReference>
<feature type="transmembrane region" description="Helical" evidence="7">
    <location>
        <begin position="101"/>
        <end position="121"/>
    </location>
</feature>
<dbReference type="Gene3D" id="1.10.3720.10">
    <property type="entry name" value="MetI-like"/>
    <property type="match status" value="1"/>
</dbReference>
<evidence type="ECO:0000256" key="4">
    <source>
        <dbReference type="ARBA" id="ARBA00022692"/>
    </source>
</evidence>
<dbReference type="RefSeq" id="WP_230114935.1">
    <property type="nucleotide sequence ID" value="NZ_CAKKLT010000028.1"/>
</dbReference>
<dbReference type="PANTHER" id="PTHR43163:SF7">
    <property type="entry name" value="DIPEPTIDE-TRANSPORT INTEGRAL MEMBRANE PROTEIN ABC TRANSPORTER DPPB-RELATED"/>
    <property type="match status" value="1"/>
</dbReference>
<sequence>MKTTWYIARRFGELAIVFFGVTFIIYAMVFGLPGDPIASLGGDRPLPEAVVAQLRSEYHLDQPLWQQYLNYLANLFQGDLGRNFSGQAVADKLADRWPVTITLALTAWGIEVLVGVALGLWAGVRNGRWDDKLVLTGTILASSIPVFVLAVSAQLIFGVHLGWFPVAGASAGWPVSYLLPALCVAVFGLAAVARLMRGSVIDALNADYVRTLWAKGMRPRDVIGVHVMRNSALPVLTFLAIDLGYLLGGTVVIEGVFNLPGVGQLLFQSIRAHEGPTIIGISVALIIIFLIANLIVDLLHTVLDPRIRHE</sequence>
<protein>
    <submittedName>
        <fullName evidence="9">Glutathione transport system permease protein GsiC</fullName>
    </submittedName>
</protein>
<evidence type="ECO:0000256" key="5">
    <source>
        <dbReference type="ARBA" id="ARBA00022989"/>
    </source>
</evidence>
<evidence type="ECO:0000256" key="6">
    <source>
        <dbReference type="ARBA" id="ARBA00023136"/>
    </source>
</evidence>
<evidence type="ECO:0000313" key="9">
    <source>
        <dbReference type="EMBL" id="KJL28643.1"/>
    </source>
</evidence>
<dbReference type="PATRIC" id="fig|82380.11.peg.2154"/>
<accession>A0A0F0L661</accession>
<organism evidence="9 10">
    <name type="scientific">Microbacterium oxydans</name>
    <dbReference type="NCBI Taxonomy" id="82380"/>
    <lineage>
        <taxon>Bacteria</taxon>
        <taxon>Bacillati</taxon>
        <taxon>Actinomycetota</taxon>
        <taxon>Actinomycetes</taxon>
        <taxon>Micrococcales</taxon>
        <taxon>Microbacteriaceae</taxon>
        <taxon>Microbacterium</taxon>
    </lineage>
</organism>
<dbReference type="PROSITE" id="PS50928">
    <property type="entry name" value="ABC_TM1"/>
    <property type="match status" value="1"/>
</dbReference>
<proteinExistence type="inferred from homology"/>
<dbReference type="PANTHER" id="PTHR43163">
    <property type="entry name" value="DIPEPTIDE TRANSPORT SYSTEM PERMEASE PROTEIN DPPB-RELATED"/>
    <property type="match status" value="1"/>
</dbReference>
<dbReference type="CDD" id="cd06261">
    <property type="entry name" value="TM_PBP2"/>
    <property type="match status" value="1"/>
</dbReference>
<feature type="transmembrane region" description="Helical" evidence="7">
    <location>
        <begin position="133"/>
        <end position="157"/>
    </location>
</feature>
<dbReference type="Pfam" id="PF19300">
    <property type="entry name" value="BPD_transp_1_N"/>
    <property type="match status" value="1"/>
</dbReference>
<dbReference type="GO" id="GO:0005886">
    <property type="term" value="C:plasma membrane"/>
    <property type="evidence" value="ECO:0007669"/>
    <property type="project" value="UniProtKB-SubCell"/>
</dbReference>
<feature type="domain" description="ABC transmembrane type-1" evidence="8">
    <location>
        <begin position="97"/>
        <end position="300"/>
    </location>
</feature>
<dbReference type="EMBL" id="JYIW01000025">
    <property type="protein sequence ID" value="KJL28643.1"/>
    <property type="molecule type" value="Genomic_DNA"/>
</dbReference>
<evidence type="ECO:0000256" key="3">
    <source>
        <dbReference type="ARBA" id="ARBA00022475"/>
    </source>
</evidence>
<evidence type="ECO:0000256" key="1">
    <source>
        <dbReference type="ARBA" id="ARBA00004651"/>
    </source>
</evidence>
<feature type="transmembrane region" description="Helical" evidence="7">
    <location>
        <begin position="177"/>
        <end position="196"/>
    </location>
</feature>
<keyword evidence="4 7" id="KW-0812">Transmembrane</keyword>
<keyword evidence="2 7" id="KW-0813">Transport</keyword>
<dbReference type="InterPro" id="IPR000515">
    <property type="entry name" value="MetI-like"/>
</dbReference>
<reference evidence="9 10" key="1">
    <citation type="submission" date="2015-02" db="EMBL/GenBank/DDBJ databases">
        <title>Draft genome sequences of ten Microbacterium spp. with emphasis on heavy metal contaminated environments.</title>
        <authorList>
            <person name="Corretto E."/>
        </authorList>
    </citation>
    <scope>NUCLEOTIDE SEQUENCE [LARGE SCALE GENOMIC DNA]</scope>
    <source>
        <strain evidence="9 10">BEL4b</strain>
    </source>
</reference>
<dbReference type="InterPro" id="IPR045621">
    <property type="entry name" value="BPD_transp_1_N"/>
</dbReference>
<evidence type="ECO:0000256" key="7">
    <source>
        <dbReference type="RuleBase" id="RU363032"/>
    </source>
</evidence>